<dbReference type="InterPro" id="IPR004316">
    <property type="entry name" value="SWEET_rpt"/>
</dbReference>
<dbReference type="GO" id="GO:0003723">
    <property type="term" value="F:RNA binding"/>
    <property type="evidence" value="ECO:0007669"/>
    <property type="project" value="UniProtKB-UniRule"/>
</dbReference>
<name>A0A1I8J595_9PLAT</name>
<dbReference type="Gene3D" id="3.30.70.330">
    <property type="match status" value="4"/>
</dbReference>
<keyword evidence="1" id="KW-0694">RNA-binding</keyword>
<dbReference type="SUPFAM" id="SSF54928">
    <property type="entry name" value="RNA-binding domain, RBD"/>
    <property type="match status" value="1"/>
</dbReference>
<dbReference type="Gene3D" id="1.20.1070.10">
    <property type="entry name" value="Rhodopsin 7-helix transmembrane proteins"/>
    <property type="match status" value="1"/>
</dbReference>
<dbReference type="Proteomes" id="UP000095280">
    <property type="component" value="Unplaced"/>
</dbReference>
<dbReference type="PROSITE" id="PS50102">
    <property type="entry name" value="RRM"/>
    <property type="match status" value="1"/>
</dbReference>
<dbReference type="InterPro" id="IPR055204">
    <property type="entry name" value="HNRNPL_RRM"/>
</dbReference>
<dbReference type="GO" id="GO:0016020">
    <property type="term" value="C:membrane"/>
    <property type="evidence" value="ECO:0007669"/>
    <property type="project" value="InterPro"/>
</dbReference>
<feature type="transmembrane region" description="Helical" evidence="3">
    <location>
        <begin position="46"/>
        <end position="66"/>
    </location>
</feature>
<feature type="region of interest" description="Disordered" evidence="2">
    <location>
        <begin position="13"/>
        <end position="41"/>
    </location>
</feature>
<feature type="compositionally biased region" description="Gly residues" evidence="2">
    <location>
        <begin position="328"/>
        <end position="345"/>
    </location>
</feature>
<feature type="transmembrane region" description="Helical" evidence="3">
    <location>
        <begin position="268"/>
        <end position="286"/>
    </location>
</feature>
<feature type="transmembrane region" description="Helical" evidence="3">
    <location>
        <begin position="72"/>
        <end position="98"/>
    </location>
</feature>
<dbReference type="SMART" id="SM00360">
    <property type="entry name" value="RRM"/>
    <property type="match status" value="2"/>
</dbReference>
<feature type="region of interest" description="Disordered" evidence="2">
    <location>
        <begin position="961"/>
        <end position="980"/>
    </location>
</feature>
<dbReference type="AlphaFoldDB" id="A0A1I8J595"/>
<evidence type="ECO:0000313" key="6">
    <source>
        <dbReference type="WBParaSite" id="maker-uti_cns_0045878-snap-gene-0.1-mRNA-1"/>
    </source>
</evidence>
<feature type="compositionally biased region" description="Basic and acidic residues" evidence="2">
    <location>
        <begin position="353"/>
        <end position="370"/>
    </location>
</feature>
<dbReference type="Pfam" id="PF13893">
    <property type="entry name" value="RRM_5"/>
    <property type="match status" value="1"/>
</dbReference>
<evidence type="ECO:0000256" key="3">
    <source>
        <dbReference type="SAM" id="Phobius"/>
    </source>
</evidence>
<feature type="compositionally biased region" description="Polar residues" evidence="2">
    <location>
        <begin position="961"/>
        <end position="972"/>
    </location>
</feature>
<dbReference type="InterPro" id="IPR035979">
    <property type="entry name" value="RBD_domain_sf"/>
</dbReference>
<feature type="region of interest" description="Disordered" evidence="2">
    <location>
        <begin position="323"/>
        <end position="380"/>
    </location>
</feature>
<protein>
    <submittedName>
        <fullName evidence="6">Sugar transporter SWEET1</fullName>
    </submittedName>
</protein>
<dbReference type="PANTHER" id="PTHR15592">
    <property type="entry name" value="MATRIN 3/NUCLEAR PROTEIN 220-RELATED"/>
    <property type="match status" value="1"/>
</dbReference>
<feature type="region of interest" description="Disordered" evidence="2">
    <location>
        <begin position="829"/>
        <end position="857"/>
    </location>
</feature>
<dbReference type="Pfam" id="PF03083">
    <property type="entry name" value="MtN3_slv"/>
    <property type="match status" value="1"/>
</dbReference>
<dbReference type="InterPro" id="IPR012677">
    <property type="entry name" value="Nucleotide-bd_a/b_plait_sf"/>
</dbReference>
<feature type="compositionally biased region" description="Polar residues" evidence="2">
    <location>
        <begin position="20"/>
        <end position="32"/>
    </location>
</feature>
<proteinExistence type="predicted"/>
<evidence type="ECO:0000256" key="2">
    <source>
        <dbReference type="SAM" id="MobiDB-lite"/>
    </source>
</evidence>
<sequence length="1089" mass="117642">GALFGLLQGALRDGPGESPCQKTQLEGASTHSAGPGRPTGRSSERAFLLCWTPYSAMAVSSFAGLLHLEGRLYRVLSTLALLMAKSGMAASALAYFAINSEFRSAFRVTPLGNRLQKLLCCSAGGSRRGRNDGSSMALQTMQTADQFDAQRHPTKPTKTTESPCLLDWTVEIHTSFSYKFTALLAYFSALYYHLYWLSSHDEFVRHLGASCSLVNTVFMLLPLLDIGRMLASRDAGGTHLPILLAGALCSGLWSLYGQAIGDFNVVLPNLMGVSSAVACLIVRFYIRTAYPAAAAAAATTTASGGRKAKRRWPKGKQVAALLSEAAGSRGGPPRGGPRGRGGRGGRPAARVPYGDHYRPDPAGRSEEFRAQHQRPGSERSSLVVMARDLPANVSEADLSEAFGRIGRISRIWTMPHKRRALVEFQEQRSVARTFELAKSGALGGIHVVESSIIRIMHRGDGFPAPNRVLLLVFYRAEPSLPVSMEMLHAACSRFGQVCRAVMFRKGPSCQLHAMVEFAHIEQAVTAKARLNGLDFFDGCCTVKVDFALPPELTIVRNTPDAFDFTRDPSIQQEPGPPHRVTPVLLLSGLDSGVFTCDRLFNLICLYGNVIGICLLSRPPGQQLPPGQPPPPPGPLIRRLLGDVASACRVGSCLDGARMFGSCLRVSPTPLARLTKDSAPHGVALDRALPDKSPGFVDYSDCANNRFTTPRQAASNKPAPPFRTLYYWNCPPGIQEHQLRRVFDEAKCPLPTSTLRFSNARATDKSSGGMAQWPNAMLSTEALVLANNRELVGLGQQERGGNFREKCSSRLKAVFALLCAKRNNCRLPGKQGGRETKGRMGFRMDGGERTTFRSAPSAPPLLRPRQLTICLAWGTFLLWPAGESGREIGASAAAVWNASLRVHNGLVMKFFSQKRASDGALQSLGANKSRTAGRVRGAGVSQQTVDVAPSLRLSPPGACNVSSSTSCTGSGQKASARMTWPASWSRRRAQQIARTGQAGAMIERRVGDSLVADLEGGAQQASVRRVDLSLERVCQRPELRAELTLGSLGLIKCMAWRGRPRERLLASASDCCSCGRPRLKTADVFELKTG</sequence>
<organism evidence="5 6">
    <name type="scientific">Macrostomum lignano</name>
    <dbReference type="NCBI Taxonomy" id="282301"/>
    <lineage>
        <taxon>Eukaryota</taxon>
        <taxon>Metazoa</taxon>
        <taxon>Spiralia</taxon>
        <taxon>Lophotrochozoa</taxon>
        <taxon>Platyhelminthes</taxon>
        <taxon>Rhabditophora</taxon>
        <taxon>Macrostomorpha</taxon>
        <taxon>Macrostomida</taxon>
        <taxon>Macrostomidae</taxon>
        <taxon>Macrostomum</taxon>
    </lineage>
</organism>
<dbReference type="WBParaSite" id="maker-uti_cns_0045878-snap-gene-0.1-mRNA-1">
    <property type="protein sequence ID" value="maker-uti_cns_0045878-snap-gene-0.1-mRNA-1"/>
    <property type="gene ID" value="maker-uti_cns_0045878-snap-gene-0.1"/>
</dbReference>
<dbReference type="InterPro" id="IPR000504">
    <property type="entry name" value="RRM_dom"/>
</dbReference>
<reference evidence="6" key="1">
    <citation type="submission" date="2016-11" db="UniProtKB">
        <authorList>
            <consortium name="WormBaseParasite"/>
        </authorList>
    </citation>
    <scope>IDENTIFICATION</scope>
</reference>
<feature type="transmembrane region" description="Helical" evidence="3">
    <location>
        <begin position="236"/>
        <end position="256"/>
    </location>
</feature>
<feature type="transmembrane region" description="Helical" evidence="3">
    <location>
        <begin position="180"/>
        <end position="197"/>
    </location>
</feature>
<dbReference type="SUPFAM" id="SSF81321">
    <property type="entry name" value="Family A G protein-coupled receptor-like"/>
    <property type="match status" value="1"/>
</dbReference>
<evidence type="ECO:0000256" key="1">
    <source>
        <dbReference type="PROSITE-ProRule" id="PRU00176"/>
    </source>
</evidence>
<accession>A0A1I8J595</accession>
<keyword evidence="3" id="KW-0472">Membrane</keyword>
<dbReference type="Pfam" id="PF00076">
    <property type="entry name" value="RRM_1"/>
    <property type="match status" value="2"/>
</dbReference>
<dbReference type="Gene3D" id="1.20.1280.290">
    <property type="match status" value="1"/>
</dbReference>
<evidence type="ECO:0000313" key="5">
    <source>
        <dbReference type="Proteomes" id="UP000095280"/>
    </source>
</evidence>
<keyword evidence="5" id="KW-1185">Reference proteome</keyword>
<keyword evidence="3" id="KW-1133">Transmembrane helix</keyword>
<evidence type="ECO:0000259" key="4">
    <source>
        <dbReference type="PROSITE" id="PS50102"/>
    </source>
</evidence>
<keyword evidence="3" id="KW-0812">Transmembrane</keyword>
<dbReference type="Pfam" id="PF22976">
    <property type="entry name" value="RRM_10"/>
    <property type="match status" value="1"/>
</dbReference>
<feature type="domain" description="RRM" evidence="4">
    <location>
        <begin position="382"/>
        <end position="460"/>
    </location>
</feature>